<feature type="binding site" evidence="13">
    <location>
        <position position="241"/>
    </location>
    <ligand>
        <name>ATP</name>
        <dbReference type="ChEBI" id="CHEBI:30616"/>
    </ligand>
</feature>
<gene>
    <name evidence="19" type="ORF">QE152_g32599</name>
</gene>
<dbReference type="EMBL" id="JASPKY010000482">
    <property type="protein sequence ID" value="KAK9695395.1"/>
    <property type="molecule type" value="Genomic_DNA"/>
</dbReference>
<dbReference type="GO" id="GO:0005634">
    <property type="term" value="C:nucleus"/>
    <property type="evidence" value="ECO:0007669"/>
    <property type="project" value="UniProtKB-SubCell"/>
</dbReference>
<name>A0AAW1IYI7_POPJA</name>
<dbReference type="PANTHER" id="PTHR10682">
    <property type="entry name" value="POLY A POLYMERASE"/>
    <property type="match status" value="1"/>
</dbReference>
<feature type="domain" description="Poly(A) polymerase RNA-binding" evidence="16">
    <location>
        <begin position="380"/>
        <end position="439"/>
    </location>
</feature>
<feature type="domain" description="Poly(A) polymerase central" evidence="17">
    <location>
        <begin position="232"/>
        <end position="376"/>
    </location>
</feature>
<dbReference type="InterPro" id="IPR011068">
    <property type="entry name" value="NuclTrfase_I-like_C"/>
</dbReference>
<keyword evidence="11" id="KW-0539">Nucleus</keyword>
<evidence type="ECO:0000256" key="6">
    <source>
        <dbReference type="ARBA" id="ARBA00022679"/>
    </source>
</evidence>
<feature type="region of interest" description="Disordered" evidence="15">
    <location>
        <begin position="673"/>
        <end position="695"/>
    </location>
</feature>
<comment type="catalytic activity">
    <reaction evidence="12">
        <text>RNA(n) + ATP = RNA(n)-3'-adenine ribonucleotide + diphosphate</text>
        <dbReference type="Rhea" id="RHEA:11332"/>
        <dbReference type="Rhea" id="RHEA-COMP:14527"/>
        <dbReference type="Rhea" id="RHEA-COMP:17347"/>
        <dbReference type="ChEBI" id="CHEBI:30616"/>
        <dbReference type="ChEBI" id="CHEBI:33019"/>
        <dbReference type="ChEBI" id="CHEBI:140395"/>
        <dbReference type="ChEBI" id="CHEBI:173115"/>
        <dbReference type="EC" id="2.7.7.19"/>
    </reaction>
</comment>
<dbReference type="FunFam" id="1.10.1410.10:FF:000001">
    <property type="entry name" value="Putative poly(A) polymerase gamma"/>
    <property type="match status" value="1"/>
</dbReference>
<keyword evidence="7 14" id="KW-0479">Metal-binding</keyword>
<feature type="binding site" evidence="13">
    <location>
        <position position="180"/>
    </location>
    <ligand>
        <name>ATP</name>
        <dbReference type="ChEBI" id="CHEBI:30616"/>
    </ligand>
</feature>
<dbReference type="Proteomes" id="UP001458880">
    <property type="component" value="Unassembled WGS sequence"/>
</dbReference>
<evidence type="ECO:0000259" key="18">
    <source>
        <dbReference type="Pfam" id="PF20750"/>
    </source>
</evidence>
<evidence type="ECO:0000256" key="12">
    <source>
        <dbReference type="ARBA" id="ARBA00048830"/>
    </source>
</evidence>
<evidence type="ECO:0000256" key="11">
    <source>
        <dbReference type="ARBA" id="ARBA00023242"/>
    </source>
</evidence>
<dbReference type="Pfam" id="PF20750">
    <property type="entry name" value="PAP_NTPase"/>
    <property type="match status" value="1"/>
</dbReference>
<dbReference type="Pfam" id="PF04928">
    <property type="entry name" value="PAP_central"/>
    <property type="match status" value="1"/>
</dbReference>
<dbReference type="InterPro" id="IPR007012">
    <property type="entry name" value="PolA_pol_cen_dom"/>
</dbReference>
<protein>
    <recommendedName>
        <fullName evidence="4">polynucleotide adenylyltransferase</fullName>
        <ecNumber evidence="4">2.7.7.19</ecNumber>
    </recommendedName>
</protein>
<comment type="cofactor">
    <cofactor evidence="14">
        <name>Mg(2+)</name>
        <dbReference type="ChEBI" id="CHEBI:18420"/>
    </cofactor>
    <text evidence="14">Binds 2 magnesium ions. Also active with manganese.</text>
</comment>
<comment type="cofactor">
    <cofactor evidence="1">
        <name>Mn(2+)</name>
        <dbReference type="ChEBI" id="CHEBI:29035"/>
    </cofactor>
</comment>
<dbReference type="InterPro" id="IPR043519">
    <property type="entry name" value="NT_sf"/>
</dbReference>
<comment type="subcellular location">
    <subcellularLocation>
        <location evidence="2">Nucleus</location>
    </subcellularLocation>
</comment>
<reference evidence="19 20" key="1">
    <citation type="journal article" date="2024" name="BMC Genomics">
        <title>De novo assembly and annotation of Popillia japonica's genome with initial clues to its potential as an invasive pest.</title>
        <authorList>
            <person name="Cucini C."/>
            <person name="Boschi S."/>
            <person name="Funari R."/>
            <person name="Cardaioli E."/>
            <person name="Iannotti N."/>
            <person name="Marturano G."/>
            <person name="Paoli F."/>
            <person name="Bruttini M."/>
            <person name="Carapelli A."/>
            <person name="Frati F."/>
            <person name="Nardi F."/>
        </authorList>
    </citation>
    <scope>NUCLEOTIDE SEQUENCE [LARGE SCALE GENOMIC DNA]</scope>
    <source>
        <strain evidence="19">DMR45628</strain>
    </source>
</reference>
<evidence type="ECO:0000313" key="19">
    <source>
        <dbReference type="EMBL" id="KAK9695395.1"/>
    </source>
</evidence>
<dbReference type="GO" id="GO:1990817">
    <property type="term" value="F:poly(A) RNA polymerase activity"/>
    <property type="evidence" value="ECO:0007669"/>
    <property type="project" value="UniProtKB-EC"/>
</dbReference>
<evidence type="ECO:0000256" key="13">
    <source>
        <dbReference type="PIRSR" id="PIRSR018425-1"/>
    </source>
</evidence>
<dbReference type="Gene3D" id="3.30.70.590">
    <property type="entry name" value="Poly(A) polymerase predicted RNA binding domain"/>
    <property type="match status" value="1"/>
</dbReference>
<evidence type="ECO:0000256" key="1">
    <source>
        <dbReference type="ARBA" id="ARBA00001936"/>
    </source>
</evidence>
<dbReference type="PANTHER" id="PTHR10682:SF10">
    <property type="entry name" value="POLYNUCLEOTIDE ADENYLYLTRANSFERASE"/>
    <property type="match status" value="1"/>
</dbReference>
<evidence type="ECO:0000256" key="3">
    <source>
        <dbReference type="ARBA" id="ARBA00010912"/>
    </source>
</evidence>
<keyword evidence="10 14" id="KW-0460">Magnesium</keyword>
<feature type="region of interest" description="Disordered" evidence="15">
    <location>
        <begin position="807"/>
        <end position="831"/>
    </location>
</feature>
<dbReference type="InterPro" id="IPR048840">
    <property type="entry name" value="PolA_pol_NTPase"/>
</dbReference>
<evidence type="ECO:0000256" key="7">
    <source>
        <dbReference type="ARBA" id="ARBA00022723"/>
    </source>
</evidence>
<evidence type="ECO:0000256" key="8">
    <source>
        <dbReference type="ARBA" id="ARBA00022741"/>
    </source>
</evidence>
<proteinExistence type="inferred from homology"/>
<dbReference type="AlphaFoldDB" id="A0AAW1IYI7"/>
<dbReference type="SUPFAM" id="SSF81631">
    <property type="entry name" value="PAP/OAS1 substrate-binding domain"/>
    <property type="match status" value="1"/>
</dbReference>
<sequence length="908" mass="104514">MVFFFKCKQQNTSLIDNSVKENNTNAQGIETQHNNQTQNNYESAYSLQTLDQSFVVSTALPKESDIVKTAELVNFLKVCGVFKFEGTLNQELNITKLNFIVEQWIKLTLISRNTPRNIVENASAQLYIYGNYKLGVHDKEDHISILCDHSNFLMVQPEVTNLQTIQDEVIQMQFEGITVDVFFARLPFTELHKSINLQDEMVLKNVDVKCFNSLYGVRVTNQILQLIPNIDQFRLAVKAIKLWAKNNGVYGTTHGFLNDAAWTLLVTRICQSYPQAVAATVIQKFFLIFSNWKWPEPVFIKKLPSVNRELPAWDLNGNIQNKSDAMQIITPVHPQRNLASNVSYTTRKIMLNAFNFASQLTEQIMLGKESWDRLFHPSLFFMKYQHYVVLMVYAETYLDHLNWRRYIEDEVKRLIDILEKNPHIALVHLNPENFSHFKLNCNSQSGYSMWFIGLEFAKTNINLDLSYDLQNFTMETIQKARFSNIMKKGMDFTARRIKQEQLRLYIPSNIINFEKANIENVIEKEANGNSLFAERTVNKKVLTEELQHTVNETSESDEDDSDFKNCLKNHGYISLESESDDGKSESDDELRAMKPPALAYNDFKHRIIRIVDSNKPSIANIENQNGKIHSNKLNEKAITENTLLPTWFIDELLHDGKPVHKITSSKNEAVNWTQKTKGLKSQPETSESDEDDSDFKNCLKNHGYISLESESDDGKSESDDELRAMKPPALAYNDFKHRIIRIVDSNKPSIANIENQNGKIHSNKLNEKAITENTLLPTWFIDELLHDGKPVHKITSSKNEAVNWTQKTKGLKSQPVQNITNTTKHDPTSEKNHMNLLIGPNSILSKPNILPQFGAPILQQPYVRPYYLENTASNWNPYLIQLQQQINHQNAVRYRNITAAQNVLFNNK</sequence>
<evidence type="ECO:0000256" key="5">
    <source>
        <dbReference type="ARBA" id="ARBA00022664"/>
    </source>
</evidence>
<dbReference type="SUPFAM" id="SSF81301">
    <property type="entry name" value="Nucleotidyltransferase"/>
    <property type="match status" value="1"/>
</dbReference>
<dbReference type="GO" id="GO:0046872">
    <property type="term" value="F:metal ion binding"/>
    <property type="evidence" value="ECO:0007669"/>
    <property type="project" value="UniProtKB-KW"/>
</dbReference>
<evidence type="ECO:0000259" key="16">
    <source>
        <dbReference type="Pfam" id="PF04926"/>
    </source>
</evidence>
<evidence type="ECO:0000256" key="9">
    <source>
        <dbReference type="ARBA" id="ARBA00022840"/>
    </source>
</evidence>
<evidence type="ECO:0000256" key="10">
    <source>
        <dbReference type="ARBA" id="ARBA00022842"/>
    </source>
</evidence>
<feature type="binding site" evidence="14">
    <location>
        <position position="180"/>
    </location>
    <ligand>
        <name>Mg(2+)</name>
        <dbReference type="ChEBI" id="CHEBI:18420"/>
        <label>2</label>
        <note>catalytic</note>
    </ligand>
</feature>
<dbReference type="Pfam" id="PF04926">
    <property type="entry name" value="PAP_RNA-bind"/>
    <property type="match status" value="1"/>
</dbReference>
<evidence type="ECO:0000256" key="2">
    <source>
        <dbReference type="ARBA" id="ARBA00004123"/>
    </source>
</evidence>
<accession>A0AAW1IYI7</accession>
<evidence type="ECO:0000256" key="4">
    <source>
        <dbReference type="ARBA" id="ARBA00012388"/>
    </source>
</evidence>
<dbReference type="GO" id="GO:0005524">
    <property type="term" value="F:ATP binding"/>
    <property type="evidence" value="ECO:0007669"/>
    <property type="project" value="UniProtKB-KW"/>
</dbReference>
<comment type="caution">
    <text evidence="19">The sequence shown here is derived from an EMBL/GenBank/DDBJ whole genome shotgun (WGS) entry which is preliminary data.</text>
</comment>
<feature type="domain" description="Poly(A) polymerase nucleotidyltransferase" evidence="18">
    <location>
        <begin position="56"/>
        <end position="227"/>
    </location>
</feature>
<keyword evidence="6" id="KW-0808">Transferase</keyword>
<dbReference type="Gene3D" id="3.30.460.10">
    <property type="entry name" value="Beta Polymerase, domain 2"/>
    <property type="match status" value="1"/>
</dbReference>
<dbReference type="GO" id="GO:0006397">
    <property type="term" value="P:mRNA processing"/>
    <property type="evidence" value="ECO:0007669"/>
    <property type="project" value="UniProtKB-KW"/>
</dbReference>
<keyword evidence="8 13" id="KW-0547">Nucleotide-binding</keyword>
<evidence type="ECO:0000256" key="15">
    <source>
        <dbReference type="SAM" id="MobiDB-lite"/>
    </source>
</evidence>
<dbReference type="EC" id="2.7.7.19" evidence="4"/>
<comment type="similarity">
    <text evidence="3">Belongs to the poly(A) polymerase family.</text>
</comment>
<evidence type="ECO:0000259" key="17">
    <source>
        <dbReference type="Pfam" id="PF04928"/>
    </source>
</evidence>
<organism evidence="19 20">
    <name type="scientific">Popillia japonica</name>
    <name type="common">Japanese beetle</name>
    <dbReference type="NCBI Taxonomy" id="7064"/>
    <lineage>
        <taxon>Eukaryota</taxon>
        <taxon>Metazoa</taxon>
        <taxon>Ecdysozoa</taxon>
        <taxon>Arthropoda</taxon>
        <taxon>Hexapoda</taxon>
        <taxon>Insecta</taxon>
        <taxon>Pterygota</taxon>
        <taxon>Neoptera</taxon>
        <taxon>Endopterygota</taxon>
        <taxon>Coleoptera</taxon>
        <taxon>Polyphaga</taxon>
        <taxon>Scarabaeiformia</taxon>
        <taxon>Scarabaeidae</taxon>
        <taxon>Rutelinae</taxon>
        <taxon>Popillia</taxon>
    </lineage>
</organism>
<keyword evidence="9 13" id="KW-0067">ATP-binding</keyword>
<evidence type="ECO:0000313" key="20">
    <source>
        <dbReference type="Proteomes" id="UP001458880"/>
    </source>
</evidence>
<dbReference type="SUPFAM" id="SSF55003">
    <property type="entry name" value="PAP/Archaeal CCA-adding enzyme, C-terminal domain"/>
    <property type="match status" value="1"/>
</dbReference>
<dbReference type="InterPro" id="IPR007010">
    <property type="entry name" value="PolA_pol_RNA-bd_dom"/>
</dbReference>
<keyword evidence="5" id="KW-0507">mRNA processing</keyword>
<evidence type="ECO:0000256" key="14">
    <source>
        <dbReference type="PIRSR" id="PIRSR018425-2"/>
    </source>
</evidence>
<feature type="binding site" evidence="13">
    <location>
        <position position="250"/>
    </location>
    <ligand>
        <name>ATP</name>
        <dbReference type="ChEBI" id="CHEBI:30616"/>
    </ligand>
</feature>
<dbReference type="Gene3D" id="1.10.1410.10">
    <property type="match status" value="1"/>
</dbReference>
<dbReference type="GO" id="GO:0031123">
    <property type="term" value="P:RNA 3'-end processing"/>
    <property type="evidence" value="ECO:0007669"/>
    <property type="project" value="InterPro"/>
</dbReference>
<keyword evidence="20" id="KW-1185">Reference proteome</keyword>
<dbReference type="GO" id="GO:0003723">
    <property type="term" value="F:RNA binding"/>
    <property type="evidence" value="ECO:0007669"/>
    <property type="project" value="InterPro"/>
</dbReference>